<dbReference type="AlphaFoldDB" id="A0A7S0UVP5"/>
<gene>
    <name evidence="1" type="ORF">PPAR00522_LOCUS6876</name>
</gene>
<name>A0A7S0UVP5_9CHLO</name>
<reference evidence="1" key="1">
    <citation type="submission" date="2021-01" db="EMBL/GenBank/DDBJ databases">
        <authorList>
            <person name="Corre E."/>
            <person name="Pelletier E."/>
            <person name="Niang G."/>
            <person name="Scheremetjew M."/>
            <person name="Finn R."/>
            <person name="Kale V."/>
            <person name="Holt S."/>
            <person name="Cochrane G."/>
            <person name="Meng A."/>
            <person name="Brown T."/>
            <person name="Cohen L."/>
        </authorList>
    </citation>
    <scope>NUCLEOTIDE SEQUENCE</scope>
    <source>
        <strain evidence="1">SAG 63-3</strain>
    </source>
</reference>
<proteinExistence type="predicted"/>
<protein>
    <submittedName>
        <fullName evidence="1">Uncharacterized protein</fullName>
    </submittedName>
</protein>
<sequence>MLAADDGPSESASNSIEMAFSVKIREQVSQLNRTNDGNPTTGCANSDINFFVSGSAGYPVPSDLISDLDLKNAASGAGLSVIACSLSSFPALSSKLGRKPKKSFEIACIVSSRMTLATILAALTTGKSESALGHTLNSIPPLDVPKIDSNR</sequence>
<accession>A0A7S0UVP5</accession>
<dbReference type="EMBL" id="HBFM01010828">
    <property type="protein sequence ID" value="CAD8770475.1"/>
    <property type="molecule type" value="Transcribed_RNA"/>
</dbReference>
<evidence type="ECO:0000313" key="1">
    <source>
        <dbReference type="EMBL" id="CAD8770475.1"/>
    </source>
</evidence>
<organism evidence="1">
    <name type="scientific">Polytomella parva</name>
    <dbReference type="NCBI Taxonomy" id="51329"/>
    <lineage>
        <taxon>Eukaryota</taxon>
        <taxon>Viridiplantae</taxon>
        <taxon>Chlorophyta</taxon>
        <taxon>core chlorophytes</taxon>
        <taxon>Chlorophyceae</taxon>
        <taxon>CS clade</taxon>
        <taxon>Chlamydomonadales</taxon>
        <taxon>Chlamydomonadaceae</taxon>
        <taxon>Polytomella</taxon>
    </lineage>
</organism>